<name>A0A6A6QL89_9PEZI</name>
<organism evidence="2 3">
    <name type="scientific">Lophium mytilinum</name>
    <dbReference type="NCBI Taxonomy" id="390894"/>
    <lineage>
        <taxon>Eukaryota</taxon>
        <taxon>Fungi</taxon>
        <taxon>Dikarya</taxon>
        <taxon>Ascomycota</taxon>
        <taxon>Pezizomycotina</taxon>
        <taxon>Dothideomycetes</taxon>
        <taxon>Pleosporomycetidae</taxon>
        <taxon>Mytilinidiales</taxon>
        <taxon>Mytilinidiaceae</taxon>
        <taxon>Lophium</taxon>
    </lineage>
</organism>
<evidence type="ECO:0000313" key="2">
    <source>
        <dbReference type="EMBL" id="KAF2492879.1"/>
    </source>
</evidence>
<dbReference type="EMBL" id="MU004193">
    <property type="protein sequence ID" value="KAF2492879.1"/>
    <property type="molecule type" value="Genomic_DNA"/>
</dbReference>
<reference evidence="2" key="1">
    <citation type="journal article" date="2020" name="Stud. Mycol.">
        <title>101 Dothideomycetes genomes: a test case for predicting lifestyles and emergence of pathogens.</title>
        <authorList>
            <person name="Haridas S."/>
            <person name="Albert R."/>
            <person name="Binder M."/>
            <person name="Bloem J."/>
            <person name="Labutti K."/>
            <person name="Salamov A."/>
            <person name="Andreopoulos B."/>
            <person name="Baker S."/>
            <person name="Barry K."/>
            <person name="Bills G."/>
            <person name="Bluhm B."/>
            <person name="Cannon C."/>
            <person name="Castanera R."/>
            <person name="Culley D."/>
            <person name="Daum C."/>
            <person name="Ezra D."/>
            <person name="Gonzalez J."/>
            <person name="Henrissat B."/>
            <person name="Kuo A."/>
            <person name="Liang C."/>
            <person name="Lipzen A."/>
            <person name="Lutzoni F."/>
            <person name="Magnuson J."/>
            <person name="Mondo S."/>
            <person name="Nolan M."/>
            <person name="Ohm R."/>
            <person name="Pangilinan J."/>
            <person name="Park H.-J."/>
            <person name="Ramirez L."/>
            <person name="Alfaro M."/>
            <person name="Sun H."/>
            <person name="Tritt A."/>
            <person name="Yoshinaga Y."/>
            <person name="Zwiers L.-H."/>
            <person name="Turgeon B."/>
            <person name="Goodwin S."/>
            <person name="Spatafora J."/>
            <person name="Crous P."/>
            <person name="Grigoriev I."/>
        </authorList>
    </citation>
    <scope>NUCLEOTIDE SEQUENCE</scope>
    <source>
        <strain evidence="2">CBS 269.34</strain>
    </source>
</reference>
<evidence type="ECO:0000313" key="3">
    <source>
        <dbReference type="Proteomes" id="UP000799750"/>
    </source>
</evidence>
<dbReference type="Proteomes" id="UP000799750">
    <property type="component" value="Unassembled WGS sequence"/>
</dbReference>
<proteinExistence type="predicted"/>
<keyword evidence="3" id="KW-1185">Reference proteome</keyword>
<protein>
    <submittedName>
        <fullName evidence="2">Uncharacterized protein</fullName>
    </submittedName>
</protein>
<accession>A0A6A6QL89</accession>
<gene>
    <name evidence="2" type="ORF">BU16DRAFT_564185</name>
</gene>
<feature type="region of interest" description="Disordered" evidence="1">
    <location>
        <begin position="1"/>
        <end position="21"/>
    </location>
</feature>
<dbReference type="AlphaFoldDB" id="A0A6A6QL89"/>
<evidence type="ECO:0000256" key="1">
    <source>
        <dbReference type="SAM" id="MobiDB-lite"/>
    </source>
</evidence>
<dbReference type="OrthoDB" id="10475908at2759"/>
<sequence>MSSQDAPSSENGPSISLSAPDQTLADIRQWRASQRRSFFDHIEEVQDRLRLSEDIYRVEGVHYHLTTPGIRGFAPIDVIAKAELAEAFESAISVDEIPLFEPFRRAQDLLRQARAASNVNMALDLPEKAMDLVFEAHAQAIELSKRISCLSEWVDVLRETDMEWAANNAEHAIAVEQRRGDSLGLREEDVVQKWVRSLPETSKQLKLGRPMSDIVGDQFSIGEGFDTDSEEE</sequence>